<organism evidence="5 6">
    <name type="scientific">Candida maltosa (strain Xu316)</name>
    <name type="common">Yeast</name>
    <dbReference type="NCBI Taxonomy" id="1245528"/>
    <lineage>
        <taxon>Eukaryota</taxon>
        <taxon>Fungi</taxon>
        <taxon>Dikarya</taxon>
        <taxon>Ascomycota</taxon>
        <taxon>Saccharomycotina</taxon>
        <taxon>Pichiomycetes</taxon>
        <taxon>Debaryomycetaceae</taxon>
        <taxon>Candida/Lodderomyces clade</taxon>
        <taxon>Candida</taxon>
    </lineage>
</organism>
<accession>M3JRY6</accession>
<name>M3JRY6_CANMX</name>
<evidence type="ECO:0000256" key="3">
    <source>
        <dbReference type="SAM" id="MobiDB-lite"/>
    </source>
</evidence>
<evidence type="ECO:0000256" key="2">
    <source>
        <dbReference type="ARBA" id="ARBA00023002"/>
    </source>
</evidence>
<dbReference type="STRING" id="1245528.M3JRY6"/>
<dbReference type="PANTHER" id="PTHR24320:SF285">
    <property type="entry name" value="RETINOL DEHYDROGENASE 14"/>
    <property type="match status" value="1"/>
</dbReference>
<keyword evidence="2" id="KW-0560">Oxidoreductase</keyword>
<reference evidence="5 6" key="1">
    <citation type="submission" date="2013-02" db="EMBL/GenBank/DDBJ databases">
        <title>Genome sequence of Candida maltosa Xu316, a potential industrial strain for xylitol and ethanol production.</title>
        <authorList>
            <person name="Yu J."/>
            <person name="Wang Q."/>
            <person name="Geng X."/>
            <person name="Bao W."/>
            <person name="He P."/>
            <person name="Cai J."/>
        </authorList>
    </citation>
    <scope>NUCLEOTIDE SEQUENCE [LARGE SCALE GENOMIC DNA]</scope>
    <source>
        <strain evidence="6">Xu316</strain>
    </source>
</reference>
<keyword evidence="4" id="KW-0472">Membrane</keyword>
<dbReference type="PANTHER" id="PTHR24320">
    <property type="entry name" value="RETINOL DEHYDROGENASE"/>
    <property type="match status" value="1"/>
</dbReference>
<dbReference type="OrthoDB" id="191979at2759"/>
<evidence type="ECO:0000256" key="1">
    <source>
        <dbReference type="ARBA" id="ARBA00006484"/>
    </source>
</evidence>
<dbReference type="AlphaFoldDB" id="M3JRY6"/>
<comment type="similarity">
    <text evidence="1">Belongs to the short-chain dehydrogenases/reductases (SDR) family.</text>
</comment>
<evidence type="ECO:0000313" key="5">
    <source>
        <dbReference type="EMBL" id="EMG45545.1"/>
    </source>
</evidence>
<feature type="region of interest" description="Disordered" evidence="3">
    <location>
        <begin position="420"/>
        <end position="461"/>
    </location>
</feature>
<evidence type="ECO:0008006" key="7">
    <source>
        <dbReference type="Google" id="ProtNLM"/>
    </source>
</evidence>
<dbReference type="EMBL" id="AOGT01002438">
    <property type="protein sequence ID" value="EMG45545.1"/>
    <property type="molecule type" value="Genomic_DNA"/>
</dbReference>
<dbReference type="Gene3D" id="3.40.50.720">
    <property type="entry name" value="NAD(P)-binding Rossmann-like Domain"/>
    <property type="match status" value="1"/>
</dbReference>
<proteinExistence type="inferred from homology"/>
<dbReference type="InterPro" id="IPR036291">
    <property type="entry name" value="NAD(P)-bd_dom_sf"/>
</dbReference>
<dbReference type="SUPFAM" id="SSF51735">
    <property type="entry name" value="NAD(P)-binding Rossmann-fold domains"/>
    <property type="match status" value="1"/>
</dbReference>
<comment type="caution">
    <text evidence="5">The sequence shown here is derived from an EMBL/GenBank/DDBJ whole genome shotgun (WGS) entry which is preliminary data.</text>
</comment>
<protein>
    <recommendedName>
        <fullName evidence="7">Oxidoreductase</fullName>
    </recommendedName>
</protein>
<dbReference type="Pfam" id="PF00106">
    <property type="entry name" value="adh_short"/>
    <property type="match status" value="1"/>
</dbReference>
<dbReference type="Proteomes" id="UP000011777">
    <property type="component" value="Unassembled WGS sequence"/>
</dbReference>
<dbReference type="GO" id="GO:0016491">
    <property type="term" value="F:oxidoreductase activity"/>
    <property type="evidence" value="ECO:0007669"/>
    <property type="project" value="UniProtKB-KW"/>
</dbReference>
<evidence type="ECO:0000313" key="6">
    <source>
        <dbReference type="Proteomes" id="UP000011777"/>
    </source>
</evidence>
<dbReference type="eggNOG" id="KOG1208">
    <property type="taxonomic scope" value="Eukaryota"/>
</dbReference>
<keyword evidence="4" id="KW-1133">Transmembrane helix</keyword>
<dbReference type="InterPro" id="IPR002347">
    <property type="entry name" value="SDR_fam"/>
</dbReference>
<feature type="region of interest" description="Disordered" evidence="3">
    <location>
        <begin position="373"/>
        <end position="401"/>
    </location>
</feature>
<gene>
    <name evidence="5" type="ORF">G210_4271</name>
</gene>
<feature type="compositionally biased region" description="Low complexity" evidence="3">
    <location>
        <begin position="442"/>
        <end position="452"/>
    </location>
</feature>
<dbReference type="PRINTS" id="PR00081">
    <property type="entry name" value="GDHRDH"/>
</dbReference>
<keyword evidence="4" id="KW-0812">Transmembrane</keyword>
<feature type="transmembrane region" description="Helical" evidence="4">
    <location>
        <begin position="282"/>
        <end position="304"/>
    </location>
</feature>
<keyword evidence="6" id="KW-1185">Reference proteome</keyword>
<evidence type="ECO:0000256" key="4">
    <source>
        <dbReference type="SAM" id="Phobius"/>
    </source>
</evidence>
<dbReference type="OMA" id="NYLANYH"/>
<dbReference type="HOGENOM" id="CLU_010194_44_1_1"/>
<sequence length="461" mass="52787">MPVNFLTSVVFDGPEIIPYWDQIKEYGPIVIPVLTTIVGIKYYFQGAVNTWERDLHGKVYMITGGTSGIGAEIARDLAERGAQLILLTRRTNDQWIAEYIEDLRDKTNNGLIYAEECDLNSLYSVRKFATKWLDNMQPRRLDGVLCLAAECLPKGSSRQITSDGVEKQIGINYLSHYHLLTLLAPSLRVQPPDRDVRVLLASCSSVNLSDKVDVNDLLWNNKQYPNQQPWKVYGYSKLLLGLFAKEFQGQLMNYERKDKAPCNIRINMVNPGLVRTPSTRRFLSMGTIWGLLLYVIMFPIWWLFFKNVTQGAQSFYFGLVSPIIMKIEGGNLIQECKIMTKVRTELTDEDLQKEVFEKTEALIKDLEMKSAIERKKHEKKTSKQEQEAEKKKKSDLNVKPKTTEELEYKLDTLRSQIGISSSTVDGDLPLFPDQEDLKNIGKKNTNTKQQKNQVKKKGKKT</sequence>